<evidence type="ECO:0000256" key="3">
    <source>
        <dbReference type="ARBA" id="ARBA00023098"/>
    </source>
</evidence>
<gene>
    <name evidence="5" type="ORF">JCM17846_19480</name>
</gene>
<evidence type="ECO:0000256" key="2">
    <source>
        <dbReference type="ARBA" id="ARBA00022963"/>
    </source>
</evidence>
<evidence type="ECO:0000256" key="1">
    <source>
        <dbReference type="ARBA" id="ARBA00022801"/>
    </source>
</evidence>
<evidence type="ECO:0000313" key="5">
    <source>
        <dbReference type="EMBL" id="GER04266.1"/>
    </source>
</evidence>
<dbReference type="PANTHER" id="PTHR10272">
    <property type="entry name" value="PLATELET-ACTIVATING FACTOR ACETYLHYDROLASE"/>
    <property type="match status" value="1"/>
</dbReference>
<evidence type="ECO:0000256" key="4">
    <source>
        <dbReference type="SAM" id="SignalP"/>
    </source>
</evidence>
<dbReference type="PANTHER" id="PTHR10272:SF0">
    <property type="entry name" value="PLATELET-ACTIVATING FACTOR ACETYLHYDROLASE"/>
    <property type="match status" value="1"/>
</dbReference>
<keyword evidence="3" id="KW-0443">Lipid metabolism</keyword>
<feature type="chain" id="PRO_5023021235" description="Dienelactone hydrolase" evidence="4">
    <location>
        <begin position="22"/>
        <end position="448"/>
    </location>
</feature>
<keyword evidence="6" id="KW-1185">Reference proteome</keyword>
<reference evidence="5 6" key="1">
    <citation type="submission" date="2019-09" db="EMBL/GenBank/DDBJ databases">
        <title>NBRP : Genome information of microbial organism related human and environment.</title>
        <authorList>
            <person name="Hattori M."/>
            <person name="Oshima K."/>
            <person name="Inaba H."/>
            <person name="Suda W."/>
            <person name="Sakamoto M."/>
            <person name="Iino T."/>
            <person name="Kitahara M."/>
            <person name="Oshida Y."/>
            <person name="Iida T."/>
            <person name="Kudo T."/>
            <person name="Itoh T."/>
            <person name="Ohkuma M."/>
        </authorList>
    </citation>
    <scope>NUCLEOTIDE SEQUENCE [LARGE SCALE GENOMIC DNA]</scope>
    <source>
        <strain evidence="5 6">Q-1</strain>
    </source>
</reference>
<feature type="signal peptide" evidence="4">
    <location>
        <begin position="1"/>
        <end position="21"/>
    </location>
</feature>
<dbReference type="RefSeq" id="WP_042084925.1">
    <property type="nucleotide sequence ID" value="NZ_BKCN01000009.1"/>
</dbReference>
<protein>
    <recommendedName>
        <fullName evidence="7">Dienelactone hydrolase</fullName>
    </recommendedName>
</protein>
<dbReference type="SUPFAM" id="SSF53474">
    <property type="entry name" value="alpha/beta-Hydrolases"/>
    <property type="match status" value="1"/>
</dbReference>
<comment type="caution">
    <text evidence="5">The sequence shown here is derived from an EMBL/GenBank/DDBJ whole genome shotgun (WGS) entry which is preliminary data.</text>
</comment>
<dbReference type="Gene3D" id="3.40.50.1820">
    <property type="entry name" value="alpha/beta hydrolase"/>
    <property type="match status" value="1"/>
</dbReference>
<keyword evidence="2" id="KW-0442">Lipid degradation</keyword>
<dbReference type="Proteomes" id="UP000324996">
    <property type="component" value="Unassembled WGS sequence"/>
</dbReference>
<keyword evidence="4" id="KW-0732">Signal</keyword>
<dbReference type="Pfam" id="PF03403">
    <property type="entry name" value="PAF-AH_p_II"/>
    <property type="match status" value="1"/>
</dbReference>
<evidence type="ECO:0008006" key="7">
    <source>
        <dbReference type="Google" id="ProtNLM"/>
    </source>
</evidence>
<dbReference type="AlphaFoldDB" id="A0A5A7NBE1"/>
<dbReference type="InterPro" id="IPR029058">
    <property type="entry name" value="AB_hydrolase_fold"/>
</dbReference>
<keyword evidence="1" id="KW-0378">Hydrolase</keyword>
<sequence length="448" mass="48718">MIRLVLLACAALVISPFAAGAFPPSDAPELAARGDYAVGYSGLTLVNPDQPDPQSGGRADRSLDLAIWYPAKALPDQKQEITYRSPTPFTPTIDPADLPAEITRQGRAILDGEPVRGEAFPLLVVSHGYQNWTSLYSWLGEAMASKGYVVVAIAHRDILPVNAMVQQLSFATTVAHRSRDQRFVITALQELAADGESPWHDLYDPQKIALLGYSMGGFGAITTAGAGYDPASLVMQSMPKDIMQGLLEDDAPPPPAGVKALVAFAPWGYQPPFSSWRPEALARITLPSLFIDGDLDDVSDYAKGVRPLWQAMTGSDRYLLSFQNARHNIAVNDAPPELKDYFQFRERLEEPVWRTDRILAINIHMITAFLDWTLKGDDAARSYLDVPTPLAQDGVWPIGQGEQVGAALADEAGASAGYWRGFHRRWAVGLQLEHLLPSADGAANVTGD</sequence>
<accession>A0A5A7NBE1</accession>
<evidence type="ECO:0000313" key="6">
    <source>
        <dbReference type="Proteomes" id="UP000324996"/>
    </source>
</evidence>
<dbReference type="GO" id="GO:0003847">
    <property type="term" value="F:1-alkyl-2-acetylglycerophosphocholine esterase activity"/>
    <property type="evidence" value="ECO:0007669"/>
    <property type="project" value="TreeGrafter"/>
</dbReference>
<dbReference type="EMBL" id="BKCN01000009">
    <property type="protein sequence ID" value="GER04266.1"/>
    <property type="molecule type" value="Genomic_DNA"/>
</dbReference>
<name>A0A5A7NBE1_9PROT</name>
<dbReference type="GO" id="GO:0016042">
    <property type="term" value="P:lipid catabolic process"/>
    <property type="evidence" value="ECO:0007669"/>
    <property type="project" value="UniProtKB-KW"/>
</dbReference>
<proteinExistence type="predicted"/>
<organism evidence="5 6">
    <name type="scientific">Iodidimonas nitroreducens</name>
    <dbReference type="NCBI Taxonomy" id="1236968"/>
    <lineage>
        <taxon>Bacteria</taxon>
        <taxon>Pseudomonadati</taxon>
        <taxon>Pseudomonadota</taxon>
        <taxon>Alphaproteobacteria</taxon>
        <taxon>Iodidimonadales</taxon>
        <taxon>Iodidimonadaceae</taxon>
        <taxon>Iodidimonas</taxon>
    </lineage>
</organism>